<keyword evidence="4" id="KW-0119">Carbohydrate metabolism</keyword>
<evidence type="ECO:0000259" key="5">
    <source>
        <dbReference type="Pfam" id="PF00370"/>
    </source>
</evidence>
<evidence type="ECO:0000313" key="8">
    <source>
        <dbReference type="Proteomes" id="UP000616769"/>
    </source>
</evidence>
<dbReference type="GO" id="GO:0042732">
    <property type="term" value="P:D-xylose metabolic process"/>
    <property type="evidence" value="ECO:0007669"/>
    <property type="project" value="UniProtKB-UniRule"/>
</dbReference>
<organism evidence="7 8">
    <name type="scientific">Sarcoptes scabiei</name>
    <name type="common">Itch mite</name>
    <name type="synonym">Acarus scabiei</name>
    <dbReference type="NCBI Taxonomy" id="52283"/>
    <lineage>
        <taxon>Eukaryota</taxon>
        <taxon>Metazoa</taxon>
        <taxon>Ecdysozoa</taxon>
        <taxon>Arthropoda</taxon>
        <taxon>Chelicerata</taxon>
        <taxon>Arachnida</taxon>
        <taxon>Acari</taxon>
        <taxon>Acariformes</taxon>
        <taxon>Sarcoptiformes</taxon>
        <taxon>Astigmata</taxon>
        <taxon>Psoroptidia</taxon>
        <taxon>Sarcoptoidea</taxon>
        <taxon>Sarcoptidae</taxon>
        <taxon>Sarcoptinae</taxon>
        <taxon>Sarcoptes</taxon>
    </lineage>
</organism>
<dbReference type="InterPro" id="IPR000577">
    <property type="entry name" value="Carb_kinase_FGGY"/>
</dbReference>
<dbReference type="PANTHER" id="PTHR10196:SF57">
    <property type="entry name" value="XYLULOSE KINASE"/>
    <property type="match status" value="1"/>
</dbReference>
<comment type="caution">
    <text evidence="7">The sequence shown here is derived from an EMBL/GenBank/DDBJ whole genome shotgun (WGS) entry which is preliminary data.</text>
</comment>
<dbReference type="EC" id="2.7.1.17" evidence="4"/>
<evidence type="ECO:0000313" key="7">
    <source>
        <dbReference type="EMBL" id="KPM11378.1"/>
    </source>
</evidence>
<dbReference type="Proteomes" id="UP000616769">
    <property type="component" value="Unassembled WGS sequence"/>
</dbReference>
<gene>
    <name evidence="7" type="ORF">QR98_0099490</name>
</gene>
<dbReference type="Gene3D" id="3.30.420.40">
    <property type="match status" value="2"/>
</dbReference>
<comment type="similarity">
    <text evidence="1 4">Belongs to the FGGY kinase family.</text>
</comment>
<name>A0A132AK29_SARSC</name>
<dbReference type="GO" id="GO:0005829">
    <property type="term" value="C:cytosol"/>
    <property type="evidence" value="ECO:0007669"/>
    <property type="project" value="TreeGrafter"/>
</dbReference>
<dbReference type="GO" id="GO:0005524">
    <property type="term" value="F:ATP binding"/>
    <property type="evidence" value="ECO:0007669"/>
    <property type="project" value="UniProtKB-KW"/>
</dbReference>
<dbReference type="EMBL" id="JXLN01017052">
    <property type="protein sequence ID" value="KPM11378.1"/>
    <property type="molecule type" value="Genomic_DNA"/>
</dbReference>
<reference evidence="7 8" key="1">
    <citation type="journal article" date="2015" name="Parasit. Vectors">
        <title>Draft genome of the scabies mite.</title>
        <authorList>
            <person name="Rider S.D.Jr."/>
            <person name="Morgan M.S."/>
            <person name="Arlian L.G."/>
        </authorList>
    </citation>
    <scope>NUCLEOTIDE SEQUENCE [LARGE SCALE GENOMIC DNA]</scope>
    <source>
        <strain evidence="7">Arlian Lab</strain>
    </source>
</reference>
<dbReference type="Pfam" id="PF00370">
    <property type="entry name" value="FGGY_N"/>
    <property type="match status" value="1"/>
</dbReference>
<feature type="domain" description="Carbohydrate kinase FGGY C-terminal" evidence="6">
    <location>
        <begin position="308"/>
        <end position="502"/>
    </location>
</feature>
<keyword evidence="4" id="KW-0859">Xylose metabolism</keyword>
<dbReference type="VEuPathDB" id="VectorBase:SSCA002096"/>
<dbReference type="GO" id="GO:0005997">
    <property type="term" value="P:xylulose metabolic process"/>
    <property type="evidence" value="ECO:0007669"/>
    <property type="project" value="UniProtKB-UniRule"/>
</dbReference>
<keyword evidence="3 4" id="KW-0418">Kinase</keyword>
<sequence>MDQYILSDQHEPRKLWLAFDLSTQQLKSMTIDENLDIVHEASVHFDSDLPEFRTTDGVIHSSDDNHCVHAPVLMWIKALDICLDRLRINGLDYGEVIGVSGCSQQHGSVYWKRNSRSTLNNLNSSKFLSEELGQCFALYDSPVWMDSSTSHQCQRLESDLGGAEVLIRISGSKAYERFTGNQIAKIIETKPEVYQQTERISLISSFLASIFIGDYAPIDQSDGSGMNLLDIRKKTWSEDCIRSIQGSNYDDLIEKLGDKVVPSSKIIGNISNYYVERYGFNDKCYVVAFTGDNPATIAGMSLGPNDVAVSLGTSDTIFIHLPHLDEKIKLNPSRNGHIFCHPIDQNHWMGMICFKNGSLTRERIRNKCARECWNHFNECLESIPRGNFNNIGFYFDRKEIYPKLKGDFRFNCYDNPVPSFSNAIEIRALVEGQFLRLKDQAESLGFSNGDQTDVKRRILVSGGASRNRSVLQVLADVFNLPVFRNPIKESACYGSALIARWAGIKDTDSIGYYQMIEKIQNEFELITEPSNDSKQIYSLEMLERFRKLQNQIATENIDHK</sequence>
<dbReference type="InterPro" id="IPR018484">
    <property type="entry name" value="FGGY_N"/>
</dbReference>
<dbReference type="FunFam" id="3.30.420.40:FF:000118">
    <property type="entry name" value="Xylulose kinase 2"/>
    <property type="match status" value="1"/>
</dbReference>
<dbReference type="InterPro" id="IPR042024">
    <property type="entry name" value="D-XK_euk"/>
</dbReference>
<proteinExistence type="inferred from homology"/>
<dbReference type="InterPro" id="IPR018485">
    <property type="entry name" value="FGGY_C"/>
</dbReference>
<dbReference type="AlphaFoldDB" id="A0A132AK29"/>
<protein>
    <recommendedName>
        <fullName evidence="4">Xylulose kinase</fullName>
        <ecNumber evidence="4">2.7.1.17</ecNumber>
    </recommendedName>
</protein>
<comment type="function">
    <text evidence="4">Phosphorylates D-xylulose to produce D-xylulose 5-phosphate, a molecule that may play an important role in the regulation of glucose metabolism and lipogenesis.</text>
</comment>
<keyword evidence="4" id="KW-0547">Nucleotide-binding</keyword>
<feature type="domain" description="Carbohydrate kinase FGGY N-terminal" evidence="5">
    <location>
        <begin position="16"/>
        <end position="297"/>
    </location>
</feature>
<evidence type="ECO:0000256" key="3">
    <source>
        <dbReference type="ARBA" id="ARBA00022777"/>
    </source>
</evidence>
<dbReference type="PIRSF" id="PIRSF000538">
    <property type="entry name" value="GlpK"/>
    <property type="match status" value="1"/>
</dbReference>
<comment type="catalytic activity">
    <reaction evidence="4">
        <text>D-xylulose + ATP = D-xylulose 5-phosphate + ADP + H(+)</text>
        <dbReference type="Rhea" id="RHEA:10964"/>
        <dbReference type="ChEBI" id="CHEBI:15378"/>
        <dbReference type="ChEBI" id="CHEBI:17140"/>
        <dbReference type="ChEBI" id="CHEBI:30616"/>
        <dbReference type="ChEBI" id="CHEBI:57737"/>
        <dbReference type="ChEBI" id="CHEBI:456216"/>
        <dbReference type="EC" id="2.7.1.17"/>
    </reaction>
</comment>
<dbReference type="SUPFAM" id="SSF53067">
    <property type="entry name" value="Actin-like ATPase domain"/>
    <property type="match status" value="2"/>
</dbReference>
<dbReference type="Pfam" id="PF02782">
    <property type="entry name" value="FGGY_C"/>
    <property type="match status" value="1"/>
</dbReference>
<keyword evidence="4" id="KW-0067">ATP-binding</keyword>
<evidence type="ECO:0000256" key="1">
    <source>
        <dbReference type="ARBA" id="ARBA00009156"/>
    </source>
</evidence>
<evidence type="ECO:0000259" key="6">
    <source>
        <dbReference type="Pfam" id="PF02782"/>
    </source>
</evidence>
<evidence type="ECO:0000256" key="2">
    <source>
        <dbReference type="ARBA" id="ARBA00022679"/>
    </source>
</evidence>
<dbReference type="GO" id="GO:0004856">
    <property type="term" value="F:D-xylulokinase activity"/>
    <property type="evidence" value="ECO:0007669"/>
    <property type="project" value="UniProtKB-UniRule"/>
</dbReference>
<evidence type="ECO:0000256" key="4">
    <source>
        <dbReference type="RuleBase" id="RU367058"/>
    </source>
</evidence>
<dbReference type="PANTHER" id="PTHR10196">
    <property type="entry name" value="SUGAR KINASE"/>
    <property type="match status" value="1"/>
</dbReference>
<accession>A0A132AK29</accession>
<keyword evidence="2 4" id="KW-0808">Transferase</keyword>
<dbReference type="InterPro" id="IPR043129">
    <property type="entry name" value="ATPase_NBD"/>
</dbReference>
<dbReference type="CDD" id="cd07776">
    <property type="entry name" value="ASKHA_NBD_FGGY_SpXK-like"/>
    <property type="match status" value="1"/>
</dbReference>
<dbReference type="OrthoDB" id="1728974at2759"/>